<dbReference type="AlphaFoldDB" id="A0A239NQH9"/>
<sequence length="62" mass="6710">MVAALVELRDELARQSRYWTILAGVDGRDPLPQTCMAAKAHAFAQAAVRADEALGRVVRSVS</sequence>
<gene>
    <name evidence="1" type="ORF">SAMN05443665_104648</name>
</gene>
<accession>A0A239NQH9</accession>
<keyword evidence="2" id="KW-1185">Reference proteome</keyword>
<evidence type="ECO:0000313" key="1">
    <source>
        <dbReference type="EMBL" id="SNT57106.1"/>
    </source>
</evidence>
<reference evidence="1 2" key="1">
    <citation type="submission" date="2017-06" db="EMBL/GenBank/DDBJ databases">
        <authorList>
            <person name="Kim H.J."/>
            <person name="Triplett B.A."/>
        </authorList>
    </citation>
    <scope>NUCLEOTIDE SEQUENCE [LARGE SCALE GENOMIC DNA]</scope>
    <source>
        <strain evidence="1 2">DSM 44715</strain>
    </source>
</reference>
<protein>
    <submittedName>
        <fullName evidence="1">Uncharacterized protein</fullName>
    </submittedName>
</protein>
<name>A0A239NQH9_9ACTN</name>
<evidence type="ECO:0000313" key="2">
    <source>
        <dbReference type="Proteomes" id="UP000198318"/>
    </source>
</evidence>
<proteinExistence type="predicted"/>
<organism evidence="1 2">
    <name type="scientific">Actinomadura meyerae</name>
    <dbReference type="NCBI Taxonomy" id="240840"/>
    <lineage>
        <taxon>Bacteria</taxon>
        <taxon>Bacillati</taxon>
        <taxon>Actinomycetota</taxon>
        <taxon>Actinomycetes</taxon>
        <taxon>Streptosporangiales</taxon>
        <taxon>Thermomonosporaceae</taxon>
        <taxon>Actinomadura</taxon>
    </lineage>
</organism>
<dbReference type="Proteomes" id="UP000198318">
    <property type="component" value="Unassembled WGS sequence"/>
</dbReference>
<dbReference type="EMBL" id="FZOR01000046">
    <property type="protein sequence ID" value="SNT57106.1"/>
    <property type="molecule type" value="Genomic_DNA"/>
</dbReference>